<organism evidence="2 3">
    <name type="scientific">Cinchona calisaya</name>
    <dbReference type="NCBI Taxonomy" id="153742"/>
    <lineage>
        <taxon>Eukaryota</taxon>
        <taxon>Viridiplantae</taxon>
        <taxon>Streptophyta</taxon>
        <taxon>Embryophyta</taxon>
        <taxon>Tracheophyta</taxon>
        <taxon>Spermatophyta</taxon>
        <taxon>Magnoliopsida</taxon>
        <taxon>eudicotyledons</taxon>
        <taxon>Gunneridae</taxon>
        <taxon>Pentapetalae</taxon>
        <taxon>asterids</taxon>
        <taxon>lamiids</taxon>
        <taxon>Gentianales</taxon>
        <taxon>Rubiaceae</taxon>
        <taxon>Cinchonoideae</taxon>
        <taxon>Cinchoneae</taxon>
        <taxon>Cinchona</taxon>
    </lineage>
</organism>
<protein>
    <submittedName>
        <fullName evidence="2">Uncharacterized protein</fullName>
    </submittedName>
</protein>
<feature type="region of interest" description="Disordered" evidence="1">
    <location>
        <begin position="1"/>
        <end position="80"/>
    </location>
</feature>
<accession>A0ABD2YIH3</accession>
<evidence type="ECO:0000313" key="2">
    <source>
        <dbReference type="EMBL" id="KAL3506516.1"/>
    </source>
</evidence>
<feature type="compositionally biased region" description="Polar residues" evidence="1">
    <location>
        <begin position="45"/>
        <end position="63"/>
    </location>
</feature>
<dbReference type="EMBL" id="JBJUIK010000013">
    <property type="protein sequence ID" value="KAL3506516.1"/>
    <property type="molecule type" value="Genomic_DNA"/>
</dbReference>
<sequence>MLASCPVDGGDTKGNDVEEVEPQTRLQVVVQPPKDKKIWVPKSPPQNKQPNDLHNQPQNQNLKIQDAPQNEEPNDPKNQEFNSIQNQVMYFQDGPLNNDFVVDQVMSIGEESDIQNLDSPLQQIVASAEPLQKLKEIEKEGIDCGGIAYTFLSNAEISIAASTVRPKFLTSV</sequence>
<evidence type="ECO:0000313" key="3">
    <source>
        <dbReference type="Proteomes" id="UP001630127"/>
    </source>
</evidence>
<keyword evidence="3" id="KW-1185">Reference proteome</keyword>
<proteinExistence type="predicted"/>
<dbReference type="Proteomes" id="UP001630127">
    <property type="component" value="Unassembled WGS sequence"/>
</dbReference>
<evidence type="ECO:0000256" key="1">
    <source>
        <dbReference type="SAM" id="MobiDB-lite"/>
    </source>
</evidence>
<gene>
    <name evidence="2" type="ORF">ACH5RR_031898</name>
</gene>
<dbReference type="AlphaFoldDB" id="A0ABD2YIH3"/>
<comment type="caution">
    <text evidence="2">The sequence shown here is derived from an EMBL/GenBank/DDBJ whole genome shotgun (WGS) entry which is preliminary data.</text>
</comment>
<name>A0ABD2YIH3_9GENT</name>
<reference evidence="2 3" key="1">
    <citation type="submission" date="2024-11" db="EMBL/GenBank/DDBJ databases">
        <title>A near-complete genome assembly of Cinchona calisaya.</title>
        <authorList>
            <person name="Lian D.C."/>
            <person name="Zhao X.W."/>
            <person name="Wei L."/>
        </authorList>
    </citation>
    <scope>NUCLEOTIDE SEQUENCE [LARGE SCALE GENOMIC DNA]</scope>
    <source>
        <tissue evidence="2">Nenye</tissue>
    </source>
</reference>